<accession>A0A6J5NLK3</accession>
<proteinExistence type="predicted"/>
<evidence type="ECO:0000313" key="1">
    <source>
        <dbReference type="EMBL" id="CAB4160720.1"/>
    </source>
</evidence>
<gene>
    <name evidence="1" type="ORF">UFOVP765_32</name>
</gene>
<reference evidence="1" key="1">
    <citation type="submission" date="2020-04" db="EMBL/GenBank/DDBJ databases">
        <authorList>
            <person name="Chiriac C."/>
            <person name="Salcher M."/>
            <person name="Ghai R."/>
            <person name="Kavagutti S V."/>
        </authorList>
    </citation>
    <scope>NUCLEOTIDE SEQUENCE</scope>
</reference>
<organism evidence="1">
    <name type="scientific">uncultured Caudovirales phage</name>
    <dbReference type="NCBI Taxonomy" id="2100421"/>
    <lineage>
        <taxon>Viruses</taxon>
        <taxon>Duplodnaviria</taxon>
        <taxon>Heunggongvirae</taxon>
        <taxon>Uroviricota</taxon>
        <taxon>Caudoviricetes</taxon>
        <taxon>Peduoviridae</taxon>
        <taxon>Maltschvirus</taxon>
        <taxon>Maltschvirus maltsch</taxon>
    </lineage>
</organism>
<protein>
    <submittedName>
        <fullName evidence="1">Uncharacterized protein</fullName>
    </submittedName>
</protein>
<dbReference type="EMBL" id="LR796703">
    <property type="protein sequence ID" value="CAB4160720.1"/>
    <property type="molecule type" value="Genomic_DNA"/>
</dbReference>
<name>A0A6J5NLK3_9CAUD</name>
<sequence length="151" mass="17431">MPPVKGGYFLPYMQHHLDELDCVEMKTQKAITVSEFKYMINHQAECGPTITAFLYGKPVAVFGATILWKGVAEFWSLLSEQSRRYPIAMTKAGLTFIDIVEILFHLHRVQITVKTSDTRAMSWAKALYFVPECNMLRYSADKDDYTLLRRQ</sequence>